<dbReference type="AlphaFoldDB" id="A0A918CAM3"/>
<dbReference type="InterPro" id="IPR050564">
    <property type="entry name" value="F420-G6PD/mer"/>
</dbReference>
<proteinExistence type="predicted"/>
<evidence type="ECO:0000259" key="2">
    <source>
        <dbReference type="Pfam" id="PF00296"/>
    </source>
</evidence>
<keyword evidence="4" id="KW-1185">Reference proteome</keyword>
<comment type="caution">
    <text evidence="3">The sequence shown here is derived from an EMBL/GenBank/DDBJ whole genome shotgun (WGS) entry which is preliminary data.</text>
</comment>
<evidence type="ECO:0000313" key="3">
    <source>
        <dbReference type="EMBL" id="GGR11766.1"/>
    </source>
</evidence>
<feature type="domain" description="Luciferase-like" evidence="2">
    <location>
        <begin position="14"/>
        <end position="111"/>
    </location>
</feature>
<protein>
    <submittedName>
        <fullName evidence="3">LLM class F420-dependent oxidoreductase</fullName>
    </submittedName>
</protein>
<evidence type="ECO:0000313" key="4">
    <source>
        <dbReference type="Proteomes" id="UP000610303"/>
    </source>
</evidence>
<dbReference type="Gene3D" id="3.20.20.30">
    <property type="entry name" value="Luciferase-like domain"/>
    <property type="match status" value="2"/>
</dbReference>
<evidence type="ECO:0000256" key="1">
    <source>
        <dbReference type="ARBA" id="ARBA00023002"/>
    </source>
</evidence>
<accession>A0A918CAM3</accession>
<reference evidence="3" key="1">
    <citation type="journal article" date="2014" name="Int. J. Syst. Evol. Microbiol.">
        <title>Complete genome sequence of Corynebacterium casei LMG S-19264T (=DSM 44701T), isolated from a smear-ripened cheese.</title>
        <authorList>
            <consortium name="US DOE Joint Genome Institute (JGI-PGF)"/>
            <person name="Walter F."/>
            <person name="Albersmeier A."/>
            <person name="Kalinowski J."/>
            <person name="Ruckert C."/>
        </authorList>
    </citation>
    <scope>NUCLEOTIDE SEQUENCE</scope>
    <source>
        <strain evidence="3">JCM 3346</strain>
    </source>
</reference>
<dbReference type="Proteomes" id="UP000610303">
    <property type="component" value="Unassembled WGS sequence"/>
</dbReference>
<gene>
    <name evidence="3" type="ORF">GCM10010196_00180</name>
</gene>
<dbReference type="EMBL" id="BMRJ01000001">
    <property type="protein sequence ID" value="GGR11766.1"/>
    <property type="molecule type" value="Genomic_DNA"/>
</dbReference>
<reference evidence="3" key="2">
    <citation type="submission" date="2020-09" db="EMBL/GenBank/DDBJ databases">
        <authorList>
            <person name="Sun Q."/>
            <person name="Ohkuma M."/>
        </authorList>
    </citation>
    <scope>NUCLEOTIDE SEQUENCE</scope>
    <source>
        <strain evidence="3">JCM 3346</strain>
    </source>
</reference>
<dbReference type="SUPFAM" id="SSF51679">
    <property type="entry name" value="Bacterial luciferase-like"/>
    <property type="match status" value="1"/>
</dbReference>
<dbReference type="GO" id="GO:0016705">
    <property type="term" value="F:oxidoreductase activity, acting on paired donors, with incorporation or reduction of molecular oxygen"/>
    <property type="evidence" value="ECO:0007669"/>
    <property type="project" value="InterPro"/>
</dbReference>
<dbReference type="RefSeq" id="WP_189083291.1">
    <property type="nucleotide sequence ID" value="NZ_BMRJ01000001.1"/>
</dbReference>
<dbReference type="InterPro" id="IPR011251">
    <property type="entry name" value="Luciferase-like_dom"/>
</dbReference>
<name>A0A918CAM3_AGRME</name>
<dbReference type="InterPro" id="IPR036661">
    <property type="entry name" value="Luciferase-like_sf"/>
</dbReference>
<dbReference type="PANTHER" id="PTHR43244:SF1">
    <property type="entry name" value="5,10-METHYLENETETRAHYDROMETHANOPTERIN REDUCTASE"/>
    <property type="match status" value="1"/>
</dbReference>
<dbReference type="PANTHER" id="PTHR43244">
    <property type="match status" value="1"/>
</dbReference>
<organism evidence="3 4">
    <name type="scientific">Agromyces mediolanus</name>
    <name type="common">Corynebacterium mediolanum</name>
    <dbReference type="NCBI Taxonomy" id="41986"/>
    <lineage>
        <taxon>Bacteria</taxon>
        <taxon>Bacillati</taxon>
        <taxon>Actinomycetota</taxon>
        <taxon>Actinomycetes</taxon>
        <taxon>Micrococcales</taxon>
        <taxon>Microbacteriaceae</taxon>
        <taxon>Agromyces</taxon>
    </lineage>
</organism>
<sequence length="252" mass="26680">MATAYSIGLIGTTPAEHVRALAPRIERLGFHALWLNDVPGGDSLAGLREAAAVTSGLGLATGVIPLDRRPAASLDLDGLPAERTVVGIGSGRADKPLGLVRDGLAELRARTSASLAVGALGPKMRELAAHEADAVLLNWLTPDAGEAAREELHRQAAGREVRAVLYARTIVEPAARPPLEEESARYQSFPAYAANFARLGFGALDTTIADAERLAAYDGHVDELVLRAITPSGSLDELERFVERTAEWLPTP</sequence>
<keyword evidence="1" id="KW-0560">Oxidoreductase</keyword>
<dbReference type="Pfam" id="PF00296">
    <property type="entry name" value="Bac_luciferase"/>
    <property type="match status" value="1"/>
</dbReference>